<evidence type="ECO:0000256" key="5">
    <source>
        <dbReference type="ARBA" id="ARBA00022692"/>
    </source>
</evidence>
<geneLocation type="plasmid" evidence="10 11">
    <name>pDEIPR01</name>
</geneLocation>
<dbReference type="Gene3D" id="1.20.1740.10">
    <property type="entry name" value="Amino acid/polyamine transporter I"/>
    <property type="match status" value="1"/>
</dbReference>
<feature type="transmembrane region" description="Helical" evidence="9">
    <location>
        <begin position="365"/>
        <end position="389"/>
    </location>
</feature>
<comment type="subcellular location">
    <subcellularLocation>
        <location evidence="1">Cell inner membrane</location>
        <topology evidence="1">Multi-pass membrane protein</topology>
    </subcellularLocation>
</comment>
<dbReference type="OrthoDB" id="18749at2"/>
<keyword evidence="11" id="KW-1185">Reference proteome</keyword>
<evidence type="ECO:0000256" key="3">
    <source>
        <dbReference type="ARBA" id="ARBA00022475"/>
    </source>
</evidence>
<evidence type="ECO:0000256" key="2">
    <source>
        <dbReference type="ARBA" id="ARBA00022448"/>
    </source>
</evidence>
<keyword evidence="7 9" id="KW-1133">Transmembrane helix</keyword>
<keyword evidence="8 9" id="KW-0472">Membrane</keyword>
<evidence type="ECO:0000256" key="8">
    <source>
        <dbReference type="ARBA" id="ARBA00023136"/>
    </source>
</evidence>
<organism evidence="10 11">
    <name type="scientific">Deinococcus proteolyticus (strain ATCC 35074 / DSM 20540 / JCM 6276 / NBRC 101906 / NCIMB 13154 / VKM Ac-1939 / CCM 2703 / MRP)</name>
    <dbReference type="NCBI Taxonomy" id="693977"/>
    <lineage>
        <taxon>Bacteria</taxon>
        <taxon>Thermotogati</taxon>
        <taxon>Deinococcota</taxon>
        <taxon>Deinococci</taxon>
        <taxon>Deinococcales</taxon>
        <taxon>Deinococcaceae</taxon>
        <taxon>Deinococcus</taxon>
    </lineage>
</organism>
<dbReference type="InterPro" id="IPR018227">
    <property type="entry name" value="Amino_acid_transport_2"/>
</dbReference>
<dbReference type="PRINTS" id="PR00166">
    <property type="entry name" value="AROAAPRMEASE"/>
</dbReference>
<keyword evidence="10" id="KW-0614">Plasmid</keyword>
<keyword evidence="6" id="KW-0029">Amino-acid transport</keyword>
<feature type="transmembrane region" description="Helical" evidence="9">
    <location>
        <begin position="110"/>
        <end position="134"/>
    </location>
</feature>
<dbReference type="InterPro" id="IPR013059">
    <property type="entry name" value="Trp_tyr_transpt"/>
</dbReference>
<gene>
    <name evidence="10" type="ordered locus">Deipr_2278</name>
</gene>
<dbReference type="AlphaFoldDB" id="F0RPU8"/>
<dbReference type="PANTHER" id="PTHR46997">
    <property type="entry name" value="LOW AFFINITY TRYPTOPHAN PERMEASE-RELATED"/>
    <property type="match status" value="1"/>
</dbReference>
<evidence type="ECO:0000256" key="7">
    <source>
        <dbReference type="ARBA" id="ARBA00022989"/>
    </source>
</evidence>
<dbReference type="GO" id="GO:0015173">
    <property type="term" value="F:aromatic amino acid transmembrane transporter activity"/>
    <property type="evidence" value="ECO:0007669"/>
    <property type="project" value="InterPro"/>
</dbReference>
<feature type="transmembrane region" description="Helical" evidence="9">
    <location>
        <begin position="38"/>
        <end position="63"/>
    </location>
</feature>
<evidence type="ECO:0000256" key="6">
    <source>
        <dbReference type="ARBA" id="ARBA00022970"/>
    </source>
</evidence>
<keyword evidence="4" id="KW-0997">Cell inner membrane</keyword>
<dbReference type="RefSeq" id="WP_013623136.1">
    <property type="nucleotide sequence ID" value="NC_015169.1"/>
</dbReference>
<dbReference type="Pfam" id="PF03222">
    <property type="entry name" value="Trp_Tyr_perm"/>
    <property type="match status" value="1"/>
</dbReference>
<feature type="transmembrane region" description="Helical" evidence="9">
    <location>
        <begin position="12"/>
        <end position="32"/>
    </location>
</feature>
<feature type="transmembrane region" description="Helical" evidence="9">
    <location>
        <begin position="336"/>
        <end position="353"/>
    </location>
</feature>
<evidence type="ECO:0000256" key="4">
    <source>
        <dbReference type="ARBA" id="ARBA00022519"/>
    </source>
</evidence>
<proteinExistence type="predicted"/>
<feature type="transmembrane region" description="Helical" evidence="9">
    <location>
        <begin position="218"/>
        <end position="239"/>
    </location>
</feature>
<accession>F0RPU8</accession>
<evidence type="ECO:0000256" key="1">
    <source>
        <dbReference type="ARBA" id="ARBA00004429"/>
    </source>
</evidence>
<feature type="transmembrane region" description="Helical" evidence="9">
    <location>
        <begin position="184"/>
        <end position="206"/>
    </location>
</feature>
<evidence type="ECO:0000256" key="9">
    <source>
        <dbReference type="SAM" id="Phobius"/>
    </source>
</evidence>
<evidence type="ECO:0000313" key="10">
    <source>
        <dbReference type="EMBL" id="ADY27404.1"/>
    </source>
</evidence>
<keyword evidence="2" id="KW-0813">Transport</keyword>
<evidence type="ECO:0000313" key="11">
    <source>
        <dbReference type="Proteomes" id="UP000007718"/>
    </source>
</evidence>
<keyword evidence="5 9" id="KW-0812">Transmembrane</keyword>
<feature type="transmembrane region" description="Helical" evidence="9">
    <location>
        <begin position="272"/>
        <end position="290"/>
    </location>
</feature>
<protein>
    <submittedName>
        <fullName evidence="10">Tryptophan/tyrosine permease</fullName>
    </submittedName>
</protein>
<feature type="transmembrane region" description="Helical" evidence="9">
    <location>
        <begin position="146"/>
        <end position="164"/>
    </location>
</feature>
<dbReference type="PANTHER" id="PTHR46997:SF2">
    <property type="entry name" value="TYROSINE-SPECIFIC TRANSPORT SYSTEM"/>
    <property type="match status" value="1"/>
</dbReference>
<name>F0RPU8_DEIPM</name>
<reference evidence="10 11" key="1">
    <citation type="submission" date="2011-02" db="EMBL/GenBank/DDBJ databases">
        <title>The complete sequence of plasmid1 of Deinococcus proteolyticus DSM 20540.</title>
        <authorList>
            <consortium name="US DOE Joint Genome Institute (JGI-PGF)"/>
            <person name="Lucas S."/>
            <person name="Copeland A."/>
            <person name="Lapidus A."/>
            <person name="Bruce D."/>
            <person name="Goodwin L."/>
            <person name="Pitluck S."/>
            <person name="Kyrpides N."/>
            <person name="Mavromatis K."/>
            <person name="Pagani I."/>
            <person name="Ivanova N."/>
            <person name="Ovchinnikova G."/>
            <person name="Zeytun A."/>
            <person name="Detter J.C."/>
            <person name="Han C."/>
            <person name="Land M."/>
            <person name="Hauser L."/>
            <person name="Markowitz V."/>
            <person name="Cheng J.-F."/>
            <person name="Hugenholtz P."/>
            <person name="Woyke T."/>
            <person name="Wu D."/>
            <person name="Pukall R."/>
            <person name="Steenblock K."/>
            <person name="Brambilla E."/>
            <person name="Klenk H.-P."/>
            <person name="Eisen J.A."/>
        </authorList>
    </citation>
    <scope>NUCLEOTIDE SEQUENCE [LARGE SCALE GENOMIC DNA]</scope>
    <source>
        <strain evidence="11">ATCC 35074 / DSM 20540 / JCM 6276 / NBRC 101906 / NCIMB 13154 / VKM Ac-1939 / CCM 2703 / MRP</strain>
        <plasmid evidence="11">Plasmid pDEIPR01</plasmid>
    </source>
</reference>
<dbReference type="GO" id="GO:0005886">
    <property type="term" value="C:plasma membrane"/>
    <property type="evidence" value="ECO:0007669"/>
    <property type="project" value="UniProtKB-SubCell"/>
</dbReference>
<dbReference type="Proteomes" id="UP000007718">
    <property type="component" value="Plasmid pDEIPR01"/>
</dbReference>
<dbReference type="HOGENOM" id="CLU_038102_1_0_0"/>
<feature type="transmembrane region" description="Helical" evidence="9">
    <location>
        <begin position="84"/>
        <end position="104"/>
    </location>
</feature>
<sequence>MTQRAQQGKTWGAVMLIAGTTLGAGMLAMPLTTSRAGFGLTALGLVAVWGLTYYTALMFLEVYRYHSPQEGFSTLADQAHGKPARFAVTAAILLYMYGLMAAYTNEGGNLLSRLLGLGHTPGVLVYTVLFGLVVKQGVRGVDGVNRWLFPVQLLVFGGLLALMLPRVSLGHLSAPPQELGLTLSILPVFVTAYSFHVVLPSIAEFLDNDPAELRRAVLWGTGIPLAAYLVWQLAIHGLIPQAQLSGLTSLGELSDLVTAATGNRLLGGGMDLFAGLALTTSFLGIGLSLTDSLRDSFPGIARRGDRRGWPIMLLTLVPPVLVTLLVPGAFVVLLSYSGLMAVIYSILLPFVLVRHARRQGQDIQLPGGPALLWLVPLVGILLLLVPLLMGLDLLPKVSG</sequence>
<dbReference type="EMBL" id="CP002537">
    <property type="protein sequence ID" value="ADY27404.1"/>
    <property type="molecule type" value="Genomic_DNA"/>
</dbReference>
<dbReference type="GO" id="GO:0003333">
    <property type="term" value="P:amino acid transmembrane transport"/>
    <property type="evidence" value="ECO:0007669"/>
    <property type="project" value="InterPro"/>
</dbReference>
<feature type="transmembrane region" description="Helical" evidence="9">
    <location>
        <begin position="311"/>
        <end position="330"/>
    </location>
</feature>
<dbReference type="KEGG" id="dpt:Deipr_2278"/>
<keyword evidence="3" id="KW-1003">Cell membrane</keyword>